<name>A0AAE3V8U6_9FIRM</name>
<accession>A0AAE3V8U6</accession>
<keyword evidence="3" id="KW-1185">Reference proteome</keyword>
<reference evidence="2" key="1">
    <citation type="submission" date="2023-07" db="EMBL/GenBank/DDBJ databases">
        <title>Genomic Encyclopedia of Type Strains, Phase IV (KMG-IV): sequencing the most valuable type-strain genomes for metagenomic binning, comparative biology and taxonomic classification.</title>
        <authorList>
            <person name="Goeker M."/>
        </authorList>
    </citation>
    <scope>NUCLEOTIDE SEQUENCE</scope>
    <source>
        <strain evidence="2">DSM 19659</strain>
    </source>
</reference>
<gene>
    <name evidence="2" type="ORF">J2S20_000420</name>
</gene>
<evidence type="ECO:0000313" key="2">
    <source>
        <dbReference type="EMBL" id="MDQ0151740.1"/>
    </source>
</evidence>
<keyword evidence="2" id="KW-0131">Cell cycle</keyword>
<evidence type="ECO:0000313" key="3">
    <source>
        <dbReference type="Proteomes" id="UP001241537"/>
    </source>
</evidence>
<dbReference type="Proteomes" id="UP001241537">
    <property type="component" value="Unassembled WGS sequence"/>
</dbReference>
<comment type="caution">
    <text evidence="2">The sequence shown here is derived from an EMBL/GenBank/DDBJ whole genome shotgun (WGS) entry which is preliminary data.</text>
</comment>
<feature type="coiled-coil region" evidence="1">
    <location>
        <begin position="38"/>
        <end position="97"/>
    </location>
</feature>
<dbReference type="EMBL" id="JAUSTO010000002">
    <property type="protein sequence ID" value="MDQ0151740.1"/>
    <property type="molecule type" value="Genomic_DNA"/>
</dbReference>
<keyword evidence="1" id="KW-0175">Coiled coil</keyword>
<dbReference type="AlphaFoldDB" id="A0AAE3V8U6"/>
<protein>
    <submittedName>
        <fullName evidence="2">Cell division protein FtsB</fullName>
    </submittedName>
</protein>
<sequence>MSYLSDLLGDSYKEGMTEEEISTALQAAGAGQNNDAEINRLKAQLSKANSEAADYKKQLRGKQTADEAAAAEQKATMDKLTQENTDLKRSIALADKKTKLVAMGYDEKLADSTAIAMVDGDMDTVMKNQVTFNESREKAIRAEQMKKTPRPAAGSDGTGGMDYAKKIEEAQASGDLTAVAYYTRLKAQDEANQMKE</sequence>
<dbReference type="GO" id="GO:0051301">
    <property type="term" value="P:cell division"/>
    <property type="evidence" value="ECO:0007669"/>
    <property type="project" value="UniProtKB-KW"/>
</dbReference>
<proteinExistence type="predicted"/>
<dbReference type="RefSeq" id="WP_307252589.1">
    <property type="nucleotide sequence ID" value="NZ_JAUSTO010000002.1"/>
</dbReference>
<evidence type="ECO:0000256" key="1">
    <source>
        <dbReference type="SAM" id="Coils"/>
    </source>
</evidence>
<organism evidence="2 3">
    <name type="scientific">Moryella indoligenes</name>
    <dbReference type="NCBI Taxonomy" id="371674"/>
    <lineage>
        <taxon>Bacteria</taxon>
        <taxon>Bacillati</taxon>
        <taxon>Bacillota</taxon>
        <taxon>Clostridia</taxon>
        <taxon>Lachnospirales</taxon>
        <taxon>Lachnospiraceae</taxon>
        <taxon>Moryella</taxon>
    </lineage>
</organism>
<keyword evidence="2" id="KW-0132">Cell division</keyword>